<proteinExistence type="predicted"/>
<feature type="chain" id="PRO_5040993942" evidence="2">
    <location>
        <begin position="20"/>
        <end position="184"/>
    </location>
</feature>
<dbReference type="AlphaFoldDB" id="A0A9X1QKD0"/>
<dbReference type="PROSITE" id="PS51257">
    <property type="entry name" value="PROKAR_LIPOPROTEIN"/>
    <property type="match status" value="1"/>
</dbReference>
<protein>
    <submittedName>
        <fullName evidence="3">Uncharacterized protein</fullName>
    </submittedName>
</protein>
<dbReference type="Proteomes" id="UP001139410">
    <property type="component" value="Unassembled WGS sequence"/>
</dbReference>
<accession>A0A9X1QKD0</accession>
<evidence type="ECO:0000313" key="3">
    <source>
        <dbReference type="EMBL" id="MCF2513543.1"/>
    </source>
</evidence>
<keyword evidence="4" id="KW-1185">Reference proteome</keyword>
<evidence type="ECO:0000256" key="1">
    <source>
        <dbReference type="SAM" id="MobiDB-lite"/>
    </source>
</evidence>
<reference evidence="3" key="1">
    <citation type="submission" date="2022-01" db="EMBL/GenBank/DDBJ databases">
        <authorList>
            <person name="Jo J.-H."/>
            <person name="Im W.-T."/>
        </authorList>
    </citation>
    <scope>NUCLEOTIDE SEQUENCE</scope>
    <source>
        <strain evidence="3">G124</strain>
    </source>
</reference>
<sequence length="184" mass="19191">MRKKLLAIAGLTLILSACGAPRDEDVLTDAKIQSSQSAPELPDVQLSENPEPPPAPAPPPPEEPLGNELDNAIENEVIPAGIPGTIPPAFQALWALAPSDCRPGDVTGNAIMITPDQILSADAVGSLQGVLGDYPGRFEGRFAYDSATEVREQLVLTGGRNVLVRTSGGQQVTYRRCAASGPTG</sequence>
<evidence type="ECO:0000313" key="4">
    <source>
        <dbReference type="Proteomes" id="UP001139410"/>
    </source>
</evidence>
<feature type="compositionally biased region" description="Pro residues" evidence="1">
    <location>
        <begin position="50"/>
        <end position="63"/>
    </location>
</feature>
<comment type="caution">
    <text evidence="3">The sequence shown here is derived from an EMBL/GenBank/DDBJ whole genome shotgun (WGS) entry which is preliminary data.</text>
</comment>
<dbReference type="EMBL" id="JAKFGM010000001">
    <property type="protein sequence ID" value="MCF2513543.1"/>
    <property type="molecule type" value="Genomic_DNA"/>
</dbReference>
<feature type="region of interest" description="Disordered" evidence="1">
    <location>
        <begin position="29"/>
        <end position="68"/>
    </location>
</feature>
<organism evidence="3 4">
    <name type="scientific">Sphingomonas cremea</name>
    <dbReference type="NCBI Taxonomy" id="2904799"/>
    <lineage>
        <taxon>Bacteria</taxon>
        <taxon>Pseudomonadati</taxon>
        <taxon>Pseudomonadota</taxon>
        <taxon>Alphaproteobacteria</taxon>
        <taxon>Sphingomonadales</taxon>
        <taxon>Sphingomonadaceae</taxon>
        <taxon>Sphingomonas</taxon>
    </lineage>
</organism>
<feature type="signal peptide" evidence="2">
    <location>
        <begin position="1"/>
        <end position="19"/>
    </location>
</feature>
<evidence type="ECO:0000256" key="2">
    <source>
        <dbReference type="SAM" id="SignalP"/>
    </source>
</evidence>
<keyword evidence="2" id="KW-0732">Signal</keyword>
<dbReference type="RefSeq" id="WP_235066052.1">
    <property type="nucleotide sequence ID" value="NZ_JAKFGM010000001.1"/>
</dbReference>
<name>A0A9X1QKD0_9SPHN</name>
<gene>
    <name evidence="3" type="ORF">LVY65_00450</name>
</gene>